<keyword evidence="3" id="KW-1185">Reference proteome</keyword>
<evidence type="ECO:0000256" key="1">
    <source>
        <dbReference type="SAM" id="MobiDB-lite"/>
    </source>
</evidence>
<dbReference type="AlphaFoldDB" id="A0AAE1PFF7"/>
<dbReference type="Proteomes" id="UP001292094">
    <property type="component" value="Unassembled WGS sequence"/>
</dbReference>
<proteinExistence type="predicted"/>
<protein>
    <submittedName>
        <fullName evidence="2">Uncharacterized protein</fullName>
    </submittedName>
</protein>
<feature type="region of interest" description="Disordered" evidence="1">
    <location>
        <begin position="1"/>
        <end position="53"/>
    </location>
</feature>
<feature type="compositionally biased region" description="Basic and acidic residues" evidence="1">
    <location>
        <begin position="15"/>
        <end position="33"/>
    </location>
</feature>
<feature type="compositionally biased region" description="Gly residues" evidence="1">
    <location>
        <begin position="1"/>
        <end position="14"/>
    </location>
</feature>
<comment type="caution">
    <text evidence="2">The sequence shown here is derived from an EMBL/GenBank/DDBJ whole genome shotgun (WGS) entry which is preliminary data.</text>
</comment>
<organism evidence="2 3">
    <name type="scientific">Petrolisthes manimaculis</name>
    <dbReference type="NCBI Taxonomy" id="1843537"/>
    <lineage>
        <taxon>Eukaryota</taxon>
        <taxon>Metazoa</taxon>
        <taxon>Ecdysozoa</taxon>
        <taxon>Arthropoda</taxon>
        <taxon>Crustacea</taxon>
        <taxon>Multicrustacea</taxon>
        <taxon>Malacostraca</taxon>
        <taxon>Eumalacostraca</taxon>
        <taxon>Eucarida</taxon>
        <taxon>Decapoda</taxon>
        <taxon>Pleocyemata</taxon>
        <taxon>Anomura</taxon>
        <taxon>Galatheoidea</taxon>
        <taxon>Porcellanidae</taxon>
        <taxon>Petrolisthes</taxon>
    </lineage>
</organism>
<feature type="compositionally biased region" description="Basic and acidic residues" evidence="1">
    <location>
        <begin position="40"/>
        <end position="53"/>
    </location>
</feature>
<evidence type="ECO:0000313" key="3">
    <source>
        <dbReference type="Proteomes" id="UP001292094"/>
    </source>
</evidence>
<evidence type="ECO:0000313" key="2">
    <source>
        <dbReference type="EMBL" id="KAK4307408.1"/>
    </source>
</evidence>
<reference evidence="2" key="1">
    <citation type="submission" date="2023-11" db="EMBL/GenBank/DDBJ databases">
        <title>Genome assemblies of two species of porcelain crab, Petrolisthes cinctipes and Petrolisthes manimaculis (Anomura: Porcellanidae).</title>
        <authorList>
            <person name="Angst P."/>
        </authorList>
    </citation>
    <scope>NUCLEOTIDE SEQUENCE</scope>
    <source>
        <strain evidence="2">PB745_02</strain>
        <tissue evidence="2">Gill</tissue>
    </source>
</reference>
<accession>A0AAE1PFF7</accession>
<name>A0AAE1PFF7_9EUCA</name>
<gene>
    <name evidence="2" type="ORF">Pmani_020797</name>
</gene>
<sequence length="106" mass="11219">MCSGNNGGGGSGGGEGRKMRCDGGGGEGRKMRCDGGGGGDGKKSIDYGGKTKRDYTLGPHRLTTYYLARGRVMVSEVAGDSEKKKKKYYRKISGQAYPVSKVTRDL</sequence>
<dbReference type="EMBL" id="JAWZYT010002008">
    <property type="protein sequence ID" value="KAK4307408.1"/>
    <property type="molecule type" value="Genomic_DNA"/>
</dbReference>